<dbReference type="InterPro" id="IPR050571">
    <property type="entry name" value="Class-IV_PLP-Dep_Aminotrnsfr"/>
</dbReference>
<organism evidence="14 15">
    <name type="scientific">Tepidicaulis marinus</name>
    <dbReference type="NCBI Taxonomy" id="1333998"/>
    <lineage>
        <taxon>Bacteria</taxon>
        <taxon>Pseudomonadati</taxon>
        <taxon>Pseudomonadota</taxon>
        <taxon>Alphaproteobacteria</taxon>
        <taxon>Hyphomicrobiales</taxon>
        <taxon>Parvibaculaceae</taxon>
        <taxon>Tepidicaulis</taxon>
    </lineage>
</organism>
<evidence type="ECO:0000313" key="14">
    <source>
        <dbReference type="EMBL" id="GAK46720.1"/>
    </source>
</evidence>
<comment type="pathway">
    <text evidence="5">Amino-acid biosynthesis; L-leucine biosynthesis; L-leucine from 3-methyl-2-oxobutanoate: step 4/4.</text>
</comment>
<comment type="caution">
    <text evidence="14">The sequence shown here is derived from an EMBL/GenBank/DDBJ whole genome shotgun (WGS) entry which is preliminary data.</text>
</comment>
<dbReference type="NCBIfam" id="NF005209">
    <property type="entry name" value="PRK06680.1"/>
    <property type="match status" value="1"/>
</dbReference>
<comment type="pathway">
    <text evidence="3">Amino-acid biosynthesis; L-isoleucine biosynthesis; L-isoleucine from 2-oxobutanoate: step 4/4.</text>
</comment>
<protein>
    <recommendedName>
        <fullName evidence="8">Probable branched-chain-amino-acid aminotransferase</fullName>
        <ecNumber evidence="7">2.6.1.42</ecNumber>
    </recommendedName>
</protein>
<dbReference type="eggNOG" id="COG0115">
    <property type="taxonomic scope" value="Bacteria"/>
</dbReference>
<accession>A0A081BFA2</accession>
<evidence type="ECO:0000256" key="10">
    <source>
        <dbReference type="ARBA" id="ARBA00023304"/>
    </source>
</evidence>
<dbReference type="InterPro" id="IPR043132">
    <property type="entry name" value="BCAT-like_C"/>
</dbReference>
<keyword evidence="14" id="KW-0032">Aminotransferase</keyword>
<keyword evidence="14" id="KW-0808">Transferase</keyword>
<dbReference type="RefSeq" id="WP_045449633.1">
    <property type="nucleotide sequence ID" value="NZ_BBIO01000026.1"/>
</dbReference>
<dbReference type="Proteomes" id="UP000028702">
    <property type="component" value="Unassembled WGS sequence"/>
</dbReference>
<dbReference type="InterPro" id="IPR036038">
    <property type="entry name" value="Aminotransferase-like"/>
</dbReference>
<dbReference type="EMBL" id="BBIO01000026">
    <property type="protein sequence ID" value="GAK46720.1"/>
    <property type="molecule type" value="Genomic_DNA"/>
</dbReference>
<dbReference type="SUPFAM" id="SSF56752">
    <property type="entry name" value="D-aminoacid aminotransferase-like PLP-dependent enzymes"/>
    <property type="match status" value="1"/>
</dbReference>
<dbReference type="InterPro" id="IPR001544">
    <property type="entry name" value="Aminotrans_IV"/>
</dbReference>
<evidence type="ECO:0000256" key="8">
    <source>
        <dbReference type="ARBA" id="ARBA00014472"/>
    </source>
</evidence>
<keyword evidence="10" id="KW-0028">Amino-acid biosynthesis</keyword>
<dbReference type="Gene3D" id="3.30.470.10">
    <property type="match status" value="1"/>
</dbReference>
<keyword evidence="10" id="KW-0100">Branched-chain amino acid biosynthesis</keyword>
<comment type="cofactor">
    <cofactor evidence="1">
        <name>pyridoxal 5'-phosphate</name>
        <dbReference type="ChEBI" id="CHEBI:597326"/>
    </cofactor>
</comment>
<sequence>MPRIAYVNGRYVPHSQARIHVEDRGYQFADGVYEVAGIRQGRFMDLTLHLARLERSLRELDIAAPLSTEALKIILREVVRRNRLSEGYVYWQITRGVAPRDHAFPDNPKSALVVTAKRIDPARYTRAMESGVKVLCVPDRRWARRDIKSIALLPNILAKQEARAAGCYEAWQVEDGRVTEGTSTNAWIVTRANTLVTHPSGPAILNGVTRQVLLKAAEMADMKVEERPFTPEETYEACEAFISSSSAILLPVVEIDGRKVGDGTPGPVARKLRALYEAVAEFSP</sequence>
<comment type="catalytic activity">
    <reaction evidence="13">
        <text>L-leucine + 2-oxoglutarate = 4-methyl-2-oxopentanoate + L-glutamate</text>
        <dbReference type="Rhea" id="RHEA:18321"/>
        <dbReference type="ChEBI" id="CHEBI:16810"/>
        <dbReference type="ChEBI" id="CHEBI:17865"/>
        <dbReference type="ChEBI" id="CHEBI:29985"/>
        <dbReference type="ChEBI" id="CHEBI:57427"/>
        <dbReference type="EC" id="2.6.1.42"/>
    </reaction>
</comment>
<dbReference type="CDD" id="cd01558">
    <property type="entry name" value="D-AAT_like"/>
    <property type="match status" value="1"/>
</dbReference>
<evidence type="ECO:0000313" key="15">
    <source>
        <dbReference type="Proteomes" id="UP000028702"/>
    </source>
</evidence>
<comment type="catalytic activity">
    <reaction evidence="11">
        <text>L-valine + 2-oxoglutarate = 3-methyl-2-oxobutanoate + L-glutamate</text>
        <dbReference type="Rhea" id="RHEA:24813"/>
        <dbReference type="ChEBI" id="CHEBI:11851"/>
        <dbReference type="ChEBI" id="CHEBI:16810"/>
        <dbReference type="ChEBI" id="CHEBI:29985"/>
        <dbReference type="ChEBI" id="CHEBI:57762"/>
        <dbReference type="EC" id="2.6.1.42"/>
    </reaction>
</comment>
<evidence type="ECO:0000256" key="3">
    <source>
        <dbReference type="ARBA" id="ARBA00004824"/>
    </source>
</evidence>
<dbReference type="STRING" id="1333998.M2A_3219"/>
<gene>
    <name evidence="14" type="ORF">M2A_3219</name>
</gene>
<dbReference type="AlphaFoldDB" id="A0A081BFA2"/>
<evidence type="ECO:0000256" key="1">
    <source>
        <dbReference type="ARBA" id="ARBA00001933"/>
    </source>
</evidence>
<dbReference type="PANTHER" id="PTHR42743">
    <property type="entry name" value="AMINO-ACID AMINOTRANSFERASE"/>
    <property type="match status" value="1"/>
</dbReference>
<dbReference type="PANTHER" id="PTHR42743:SF11">
    <property type="entry name" value="AMINODEOXYCHORISMATE LYASE"/>
    <property type="match status" value="1"/>
</dbReference>
<evidence type="ECO:0000256" key="9">
    <source>
        <dbReference type="ARBA" id="ARBA00022898"/>
    </source>
</evidence>
<evidence type="ECO:0000256" key="7">
    <source>
        <dbReference type="ARBA" id="ARBA00013053"/>
    </source>
</evidence>
<dbReference type="EC" id="2.6.1.42" evidence="7"/>
<evidence type="ECO:0000256" key="11">
    <source>
        <dbReference type="ARBA" id="ARBA00048212"/>
    </source>
</evidence>
<evidence type="ECO:0000256" key="12">
    <source>
        <dbReference type="ARBA" id="ARBA00048798"/>
    </source>
</evidence>
<dbReference type="Pfam" id="PF01063">
    <property type="entry name" value="Aminotran_4"/>
    <property type="match status" value="1"/>
</dbReference>
<name>A0A081BFA2_9HYPH</name>
<evidence type="ECO:0000256" key="13">
    <source>
        <dbReference type="ARBA" id="ARBA00049229"/>
    </source>
</evidence>
<comment type="pathway">
    <text evidence="4">Amino-acid biosynthesis; L-valine biosynthesis; L-valine from pyruvate: step 4/4.</text>
</comment>
<dbReference type="InterPro" id="IPR043131">
    <property type="entry name" value="BCAT-like_N"/>
</dbReference>
<comment type="function">
    <text evidence="2">Acts on leucine, isoleucine and valine.</text>
</comment>
<dbReference type="FunFam" id="3.20.10.10:FF:000002">
    <property type="entry name" value="D-alanine aminotransferase"/>
    <property type="match status" value="1"/>
</dbReference>
<dbReference type="GO" id="GO:0008652">
    <property type="term" value="P:amino acid biosynthetic process"/>
    <property type="evidence" value="ECO:0007669"/>
    <property type="project" value="UniProtKB-ARBA"/>
</dbReference>
<dbReference type="GO" id="GO:0004084">
    <property type="term" value="F:branched-chain-amino-acid transaminase activity"/>
    <property type="evidence" value="ECO:0007669"/>
    <property type="project" value="UniProtKB-EC"/>
</dbReference>
<keyword evidence="15" id="KW-1185">Reference proteome</keyword>
<dbReference type="GO" id="GO:0005829">
    <property type="term" value="C:cytosol"/>
    <property type="evidence" value="ECO:0007669"/>
    <property type="project" value="TreeGrafter"/>
</dbReference>
<proteinExistence type="inferred from homology"/>
<evidence type="ECO:0000256" key="2">
    <source>
        <dbReference type="ARBA" id="ARBA00003109"/>
    </source>
</evidence>
<keyword evidence="9" id="KW-0663">Pyridoxal phosphate</keyword>
<dbReference type="Gene3D" id="3.20.10.10">
    <property type="entry name" value="D-amino Acid Aminotransferase, subunit A, domain 2"/>
    <property type="match status" value="1"/>
</dbReference>
<evidence type="ECO:0000256" key="5">
    <source>
        <dbReference type="ARBA" id="ARBA00005072"/>
    </source>
</evidence>
<dbReference type="GO" id="GO:0009082">
    <property type="term" value="P:branched-chain amino acid biosynthetic process"/>
    <property type="evidence" value="ECO:0007669"/>
    <property type="project" value="UniProtKB-KW"/>
</dbReference>
<evidence type="ECO:0000256" key="4">
    <source>
        <dbReference type="ARBA" id="ARBA00004931"/>
    </source>
</evidence>
<reference evidence="14 15" key="1">
    <citation type="submission" date="2014-07" db="EMBL/GenBank/DDBJ databases">
        <title>Tepidicaulis marinum gen. nov., sp. nov., a novel marine bacterium denitrifying nitrate to nitrous oxide strictly under microaerobic conditions.</title>
        <authorList>
            <person name="Takeuchi M."/>
            <person name="Yamagishi T."/>
            <person name="Kamagata Y."/>
            <person name="Oshima K."/>
            <person name="Hattori M."/>
            <person name="Katayama T."/>
            <person name="Hanada S."/>
            <person name="Tamaki H."/>
            <person name="Marumo K."/>
            <person name="Maeda H."/>
            <person name="Nedachi M."/>
            <person name="Iwasaki W."/>
            <person name="Suwa Y."/>
            <person name="Sakata S."/>
        </authorList>
    </citation>
    <scope>NUCLEOTIDE SEQUENCE [LARGE SCALE GENOMIC DNA]</scope>
    <source>
        <strain evidence="14 15">MA2</strain>
    </source>
</reference>
<comment type="similarity">
    <text evidence="6">Belongs to the class-IV pyridoxal-phosphate-dependent aminotransferase family.</text>
</comment>
<comment type="catalytic activity">
    <reaction evidence="12">
        <text>L-isoleucine + 2-oxoglutarate = (S)-3-methyl-2-oxopentanoate + L-glutamate</text>
        <dbReference type="Rhea" id="RHEA:24801"/>
        <dbReference type="ChEBI" id="CHEBI:16810"/>
        <dbReference type="ChEBI" id="CHEBI:29985"/>
        <dbReference type="ChEBI" id="CHEBI:35146"/>
        <dbReference type="ChEBI" id="CHEBI:58045"/>
        <dbReference type="EC" id="2.6.1.42"/>
    </reaction>
</comment>
<evidence type="ECO:0000256" key="6">
    <source>
        <dbReference type="ARBA" id="ARBA00009320"/>
    </source>
</evidence>